<dbReference type="GO" id="GO:0005975">
    <property type="term" value="P:carbohydrate metabolic process"/>
    <property type="evidence" value="ECO:0007669"/>
    <property type="project" value="InterPro"/>
</dbReference>
<dbReference type="OrthoDB" id="10257263at2759"/>
<organism evidence="2 3">
    <name type="scientific">Ancylostoma ceylanicum</name>
    <dbReference type="NCBI Taxonomy" id="53326"/>
    <lineage>
        <taxon>Eukaryota</taxon>
        <taxon>Metazoa</taxon>
        <taxon>Ecdysozoa</taxon>
        <taxon>Nematoda</taxon>
        <taxon>Chromadorea</taxon>
        <taxon>Rhabditida</taxon>
        <taxon>Rhabditina</taxon>
        <taxon>Rhabditomorpha</taxon>
        <taxon>Strongyloidea</taxon>
        <taxon>Ancylostomatidae</taxon>
        <taxon>Ancylostomatinae</taxon>
        <taxon>Ancylostoma</taxon>
    </lineage>
</organism>
<dbReference type="AlphaFoldDB" id="A0A016TSG3"/>
<keyword evidence="3" id="KW-1185">Reference proteome</keyword>
<dbReference type="Gene3D" id="1.50.10.10">
    <property type="match status" value="1"/>
</dbReference>
<feature type="region of interest" description="Disordered" evidence="1">
    <location>
        <begin position="117"/>
        <end position="141"/>
    </location>
</feature>
<evidence type="ECO:0000313" key="2">
    <source>
        <dbReference type="EMBL" id="EYC05974.1"/>
    </source>
</evidence>
<dbReference type="STRING" id="53326.A0A016TSG3"/>
<reference evidence="3" key="1">
    <citation type="journal article" date="2015" name="Nat. Genet.">
        <title>The genome and transcriptome of the zoonotic hookworm Ancylostoma ceylanicum identify infection-specific gene families.</title>
        <authorList>
            <person name="Schwarz E.M."/>
            <person name="Hu Y."/>
            <person name="Antoshechkin I."/>
            <person name="Miller M.M."/>
            <person name="Sternberg P.W."/>
            <person name="Aroian R.V."/>
        </authorList>
    </citation>
    <scope>NUCLEOTIDE SEQUENCE</scope>
    <source>
        <strain evidence="3">HY135</strain>
    </source>
</reference>
<name>A0A016TSG3_9BILA</name>
<proteinExistence type="predicted"/>
<comment type="caution">
    <text evidence="2">The sequence shown here is derived from an EMBL/GenBank/DDBJ whole genome shotgun (WGS) entry which is preliminary data.</text>
</comment>
<evidence type="ECO:0000256" key="1">
    <source>
        <dbReference type="SAM" id="MobiDB-lite"/>
    </source>
</evidence>
<protein>
    <submittedName>
        <fullName evidence="2">Uncharacterized protein</fullName>
    </submittedName>
</protein>
<feature type="compositionally biased region" description="Basic and acidic residues" evidence="1">
    <location>
        <begin position="120"/>
        <end position="141"/>
    </location>
</feature>
<sequence>MGRYIRNPYVGKEATSSEEVTEKWLEQAVKIIADQIINREFDDEELQDVGPYTGLSGVAFALNKAAPIVGSKATSTAEKCWQYCERASRICTLESFQQRIRRDSGYAGIGARSAVGQTEQLKKETDDEIGQRSRIDRGSPV</sequence>
<accession>A0A016TSG3</accession>
<gene>
    <name evidence="2" type="primary">Acey_s0079.g1283</name>
    <name evidence="2" type="ORF">Y032_0079g1283</name>
</gene>
<dbReference type="EMBL" id="JARK01001415">
    <property type="protein sequence ID" value="EYC05974.1"/>
    <property type="molecule type" value="Genomic_DNA"/>
</dbReference>
<evidence type="ECO:0000313" key="3">
    <source>
        <dbReference type="Proteomes" id="UP000024635"/>
    </source>
</evidence>
<dbReference type="Proteomes" id="UP000024635">
    <property type="component" value="Unassembled WGS sequence"/>
</dbReference>
<dbReference type="InterPro" id="IPR012341">
    <property type="entry name" value="6hp_glycosidase-like_sf"/>
</dbReference>